<keyword evidence="4" id="KW-1185">Reference proteome</keyword>
<dbReference type="SMART" id="SM00710">
    <property type="entry name" value="PbH1"/>
    <property type="match status" value="9"/>
</dbReference>
<evidence type="ECO:0000313" key="4">
    <source>
        <dbReference type="Proteomes" id="UP000297693"/>
    </source>
</evidence>
<dbReference type="InterPro" id="IPR011050">
    <property type="entry name" value="Pectin_lyase_fold/virulence"/>
</dbReference>
<dbReference type="SUPFAM" id="SSF51126">
    <property type="entry name" value="Pectin lyase-like"/>
    <property type="match status" value="1"/>
</dbReference>
<dbReference type="Proteomes" id="UP000297693">
    <property type="component" value="Unassembled WGS sequence"/>
</dbReference>
<feature type="region of interest" description="Disordered" evidence="1">
    <location>
        <begin position="616"/>
        <end position="646"/>
    </location>
</feature>
<evidence type="ECO:0000259" key="2">
    <source>
        <dbReference type="Pfam" id="PF07602"/>
    </source>
</evidence>
<feature type="domain" description="DUF1565" evidence="2">
    <location>
        <begin position="96"/>
        <end position="265"/>
    </location>
</feature>
<sequence length="646" mass="65908">MFDFNKTYAFIPCQAESPYARVRHANEILGAYMKTITNSLLFLLVLFQILSCQKSKSNDSSSFLLPLLFSSAISSSSSSSTGSTTTADTTFYVSTSGNDSNAGTATSPLLTISQALSKSGATRVNVAGGTYSISSALLVTTVSLYGGYSSDFSSRSITSNVTRITTSSYPGIYLSGTATVDGFTITAASTTSTAAAVTITSGSPTVSNNTLTGRNGILISGSNFGTVTISNNTITGGSASISDGIYLLSFTAGATLQLNNNTISGSSGTPTYSYGLEISSLIDGTASSRITINIKGGTIDGRNSSSNSFGIYGYLFSYVDLNITDSATIKTGTSSDSTSTAAAVYLTNSTNSTVTVTNSTLLGGSGGSSSTTYGASGIYWNNSSPSTNTLTATGNTIYGGSGGAGVYGMATIAGNMTATGNTIFAGGNSSTSLSKGIVDSSTGTVLVNNNIIYGGNGTQAIGINPNSSIVAKLYNNTIVAGTRAAQTTVEGILVGGSATPDIQNNIIYVTDVSATKYCIAELSTGSDPLVIKNNTLFGCTTNSYYNEGTTPVTTVGNMEALNGNYTGNIILNPTFTDVDGTDDDITTYSDNDLTLGVTVGNDVRYGGRDLSATFTTDKAGTTRTTTPDTASNTGHAGWSMGALEKD</sequence>
<dbReference type="InterPro" id="IPR011459">
    <property type="entry name" value="DUF1565"/>
</dbReference>
<dbReference type="EMBL" id="RQGD01000034">
    <property type="protein sequence ID" value="TGL57876.1"/>
    <property type="molecule type" value="Genomic_DNA"/>
</dbReference>
<dbReference type="AlphaFoldDB" id="A0A4R9K126"/>
<name>A0A4R9K126_9LEPT</name>
<evidence type="ECO:0000313" key="3">
    <source>
        <dbReference type="EMBL" id="TGL57876.1"/>
    </source>
</evidence>
<gene>
    <name evidence="3" type="ORF">EHQ58_10740</name>
</gene>
<dbReference type="Pfam" id="PF07602">
    <property type="entry name" value="DUF1565"/>
    <property type="match status" value="1"/>
</dbReference>
<accession>A0A4R9K126</accession>
<protein>
    <submittedName>
        <fullName evidence="3">DUF1565 domain-containing protein</fullName>
    </submittedName>
</protein>
<proteinExistence type="predicted"/>
<dbReference type="Gene3D" id="2.160.20.10">
    <property type="entry name" value="Single-stranded right-handed beta-helix, Pectin lyase-like"/>
    <property type="match status" value="1"/>
</dbReference>
<feature type="compositionally biased region" description="Low complexity" evidence="1">
    <location>
        <begin position="616"/>
        <end position="633"/>
    </location>
</feature>
<dbReference type="InterPro" id="IPR012334">
    <property type="entry name" value="Pectin_lyas_fold"/>
</dbReference>
<organism evidence="3 4">
    <name type="scientific">Leptospira ognonensis</name>
    <dbReference type="NCBI Taxonomy" id="2484945"/>
    <lineage>
        <taxon>Bacteria</taxon>
        <taxon>Pseudomonadati</taxon>
        <taxon>Spirochaetota</taxon>
        <taxon>Spirochaetia</taxon>
        <taxon>Leptospirales</taxon>
        <taxon>Leptospiraceae</taxon>
        <taxon>Leptospira</taxon>
    </lineage>
</organism>
<dbReference type="OrthoDB" id="1016457at2"/>
<comment type="caution">
    <text evidence="3">The sequence shown here is derived from an EMBL/GenBank/DDBJ whole genome shotgun (WGS) entry which is preliminary data.</text>
</comment>
<dbReference type="InterPro" id="IPR006626">
    <property type="entry name" value="PbH1"/>
</dbReference>
<reference evidence="3" key="1">
    <citation type="journal article" date="2019" name="PLoS Negl. Trop. Dis.">
        <title>Revisiting the worldwide diversity of Leptospira species in the environment.</title>
        <authorList>
            <person name="Vincent A.T."/>
            <person name="Schiettekatte O."/>
            <person name="Bourhy P."/>
            <person name="Veyrier F.J."/>
            <person name="Picardeau M."/>
        </authorList>
    </citation>
    <scope>NUCLEOTIDE SEQUENCE [LARGE SCALE GENOMIC DNA]</scope>
    <source>
        <strain evidence="3">201702476</strain>
    </source>
</reference>
<evidence type="ECO:0000256" key="1">
    <source>
        <dbReference type="SAM" id="MobiDB-lite"/>
    </source>
</evidence>